<comment type="caution">
    <text evidence="3">The sequence shown here is derived from an EMBL/GenBank/DDBJ whole genome shotgun (WGS) entry which is preliminary data.</text>
</comment>
<reference evidence="3" key="1">
    <citation type="submission" date="2013-08" db="EMBL/GenBank/DDBJ databases">
        <authorList>
            <person name="Mendez C."/>
            <person name="Richter M."/>
            <person name="Ferrer M."/>
            <person name="Sanchez J."/>
        </authorList>
    </citation>
    <scope>NUCLEOTIDE SEQUENCE</scope>
</reference>
<protein>
    <submittedName>
        <fullName evidence="3">AMMECR1 domain-containing protein</fullName>
    </submittedName>
</protein>
<proteinExistence type="predicted"/>
<dbReference type="PANTHER" id="PTHR13016">
    <property type="entry name" value="AMMECR1 HOMOLOG"/>
    <property type="match status" value="1"/>
</dbReference>
<dbReference type="PROSITE" id="PS51112">
    <property type="entry name" value="AMMECR1"/>
    <property type="match status" value="1"/>
</dbReference>
<dbReference type="SUPFAM" id="SSF143447">
    <property type="entry name" value="AMMECR1-like"/>
    <property type="match status" value="1"/>
</dbReference>
<dbReference type="InterPro" id="IPR027623">
    <property type="entry name" value="AmmeMemoSam_A"/>
</dbReference>
<dbReference type="EMBL" id="AUZY01007151">
    <property type="protein sequence ID" value="EQD51328.1"/>
    <property type="molecule type" value="Genomic_DNA"/>
</dbReference>
<name>T1A376_9ZZZZ</name>
<accession>T1A376</accession>
<dbReference type="NCBIfam" id="TIGR00296">
    <property type="entry name" value="TIGR00296 family protein"/>
    <property type="match status" value="1"/>
</dbReference>
<evidence type="ECO:0000313" key="3">
    <source>
        <dbReference type="EMBL" id="EQD51328.1"/>
    </source>
</evidence>
<dbReference type="Gene3D" id="3.30.1490.150">
    <property type="entry name" value="Hypothetical protein ph0010, domain 2"/>
    <property type="match status" value="1"/>
</dbReference>
<sequence>MIPLRRGIPEAAIAAAREDPRFPPVGADELGALTVEVSILTPPEPLPAGEPAARRAAVRVGRDGLIVEGYGRSGLLLPQVAPEQGWTAEELLNGTCEKAGLAPDAWRDPTVRVLRFRAEVFAESTPRGAIAPVPTEAPAERSARGPVSRSGSRSAP</sequence>
<dbReference type="NCBIfam" id="TIGR04335">
    <property type="entry name" value="AmmeMemoSam_A"/>
    <property type="match status" value="1"/>
</dbReference>
<dbReference type="InterPro" id="IPR023473">
    <property type="entry name" value="AMMECR1"/>
</dbReference>
<dbReference type="Pfam" id="PF01871">
    <property type="entry name" value="AMMECR1"/>
    <property type="match status" value="1"/>
</dbReference>
<evidence type="ECO:0000259" key="2">
    <source>
        <dbReference type="PROSITE" id="PS51112"/>
    </source>
</evidence>
<dbReference type="InterPro" id="IPR002733">
    <property type="entry name" value="AMMECR1_domain"/>
</dbReference>
<dbReference type="InterPro" id="IPR036071">
    <property type="entry name" value="AMMECR1_dom_sf"/>
</dbReference>
<reference evidence="3" key="2">
    <citation type="journal article" date="2014" name="ISME J.">
        <title>Microbial stratification in low pH oxic and suboxic macroscopic growths along an acid mine drainage.</title>
        <authorList>
            <person name="Mendez-Garcia C."/>
            <person name="Mesa V."/>
            <person name="Sprenger R.R."/>
            <person name="Richter M."/>
            <person name="Diez M.S."/>
            <person name="Solano J."/>
            <person name="Bargiela R."/>
            <person name="Golyshina O.V."/>
            <person name="Manteca A."/>
            <person name="Ramos J.L."/>
            <person name="Gallego J.R."/>
            <person name="Llorente I."/>
            <person name="Martins Dos Santos V.A."/>
            <person name="Jensen O.N."/>
            <person name="Pelaez A.I."/>
            <person name="Sanchez J."/>
            <person name="Ferrer M."/>
        </authorList>
    </citation>
    <scope>NUCLEOTIDE SEQUENCE</scope>
</reference>
<dbReference type="AlphaFoldDB" id="T1A376"/>
<dbReference type="PANTHER" id="PTHR13016:SF0">
    <property type="entry name" value="AMME SYNDROME CANDIDATE GENE 1 PROTEIN"/>
    <property type="match status" value="1"/>
</dbReference>
<evidence type="ECO:0000256" key="1">
    <source>
        <dbReference type="SAM" id="MobiDB-lite"/>
    </source>
</evidence>
<organism evidence="3">
    <name type="scientific">mine drainage metagenome</name>
    <dbReference type="NCBI Taxonomy" id="410659"/>
    <lineage>
        <taxon>unclassified sequences</taxon>
        <taxon>metagenomes</taxon>
        <taxon>ecological metagenomes</taxon>
    </lineage>
</organism>
<feature type="domain" description="AMMECR1" evidence="2">
    <location>
        <begin position="1"/>
        <end position="132"/>
    </location>
</feature>
<feature type="region of interest" description="Disordered" evidence="1">
    <location>
        <begin position="125"/>
        <end position="156"/>
    </location>
</feature>
<gene>
    <name evidence="3" type="ORF">B1B_11052</name>
</gene>